<proteinExistence type="predicted"/>
<dbReference type="AlphaFoldDB" id="A0A2P2QIB9"/>
<name>A0A2P2QIB9_RHIMU</name>
<keyword evidence="1" id="KW-1133">Transmembrane helix</keyword>
<reference evidence="2" key="1">
    <citation type="submission" date="2018-02" db="EMBL/GenBank/DDBJ databases">
        <title>Rhizophora mucronata_Transcriptome.</title>
        <authorList>
            <person name="Meera S.P."/>
            <person name="Sreeshan A."/>
            <person name="Augustine A."/>
        </authorList>
    </citation>
    <scope>NUCLEOTIDE SEQUENCE</scope>
    <source>
        <tissue evidence="2">Leaf</tissue>
    </source>
</reference>
<dbReference type="EMBL" id="GGEC01086256">
    <property type="protein sequence ID" value="MBX66740.1"/>
    <property type="molecule type" value="Transcribed_RNA"/>
</dbReference>
<protein>
    <submittedName>
        <fullName evidence="2">Uncharacterized protein</fullName>
    </submittedName>
</protein>
<keyword evidence="1" id="KW-0472">Membrane</keyword>
<organism evidence="2">
    <name type="scientific">Rhizophora mucronata</name>
    <name type="common">Asiatic mangrove</name>
    <dbReference type="NCBI Taxonomy" id="61149"/>
    <lineage>
        <taxon>Eukaryota</taxon>
        <taxon>Viridiplantae</taxon>
        <taxon>Streptophyta</taxon>
        <taxon>Embryophyta</taxon>
        <taxon>Tracheophyta</taxon>
        <taxon>Spermatophyta</taxon>
        <taxon>Magnoliopsida</taxon>
        <taxon>eudicotyledons</taxon>
        <taxon>Gunneridae</taxon>
        <taxon>Pentapetalae</taxon>
        <taxon>rosids</taxon>
        <taxon>fabids</taxon>
        <taxon>Malpighiales</taxon>
        <taxon>Rhizophoraceae</taxon>
        <taxon>Rhizophora</taxon>
    </lineage>
</organism>
<accession>A0A2P2QIB9</accession>
<feature type="transmembrane region" description="Helical" evidence="1">
    <location>
        <begin position="39"/>
        <end position="58"/>
    </location>
</feature>
<keyword evidence="1" id="KW-0812">Transmembrane</keyword>
<evidence type="ECO:0000256" key="1">
    <source>
        <dbReference type="SAM" id="Phobius"/>
    </source>
</evidence>
<sequence length="61" mass="7132">MHLNHLTSFHPLFTRIALIPGWKWTHNHSNTFSDLQIRFLAITWSAASYFSTAAFHYISLN</sequence>
<evidence type="ECO:0000313" key="2">
    <source>
        <dbReference type="EMBL" id="MBX66740.1"/>
    </source>
</evidence>